<evidence type="ECO:0000259" key="5">
    <source>
        <dbReference type="PROSITE" id="PS50160"/>
    </source>
</evidence>
<dbReference type="InterPro" id="IPR012309">
    <property type="entry name" value="DNA_ligase_ATP-dep_C"/>
</dbReference>
<dbReference type="InterPro" id="IPR050191">
    <property type="entry name" value="ATP-dep_DNA_ligase"/>
</dbReference>
<comment type="catalytic activity">
    <reaction evidence="4">
        <text>ATP + (deoxyribonucleotide)n-3'-hydroxyl + 5'-phospho-(deoxyribonucleotide)m = (deoxyribonucleotide)n+m + AMP + diphosphate.</text>
        <dbReference type="EC" id="6.5.1.1"/>
    </reaction>
</comment>
<dbReference type="NCBIfam" id="TIGR02779">
    <property type="entry name" value="NHEJ_ligase_lig"/>
    <property type="match status" value="1"/>
</dbReference>
<dbReference type="Pfam" id="PF04679">
    <property type="entry name" value="DNA_ligase_A_C"/>
    <property type="match status" value="1"/>
</dbReference>
<evidence type="ECO:0000256" key="3">
    <source>
        <dbReference type="ARBA" id="ARBA00022598"/>
    </source>
</evidence>
<dbReference type="Gene3D" id="3.30.470.30">
    <property type="entry name" value="DNA ligase/mRNA capping enzyme"/>
    <property type="match status" value="1"/>
</dbReference>
<evidence type="ECO:0000256" key="4">
    <source>
        <dbReference type="ARBA" id="ARBA00034003"/>
    </source>
</evidence>
<dbReference type="InterPro" id="IPR012340">
    <property type="entry name" value="NA-bd_OB-fold"/>
</dbReference>
<dbReference type="RefSeq" id="WP_311597837.1">
    <property type="nucleotide sequence ID" value="NZ_JAVREM010000009.1"/>
</dbReference>
<dbReference type="Gene3D" id="2.40.50.140">
    <property type="entry name" value="Nucleic acid-binding proteins"/>
    <property type="match status" value="1"/>
</dbReference>
<proteinExistence type="inferred from homology"/>
<feature type="domain" description="ATP-dependent DNA ligase family profile" evidence="5">
    <location>
        <begin position="117"/>
        <end position="240"/>
    </location>
</feature>
<name>A0ABU2LMS2_9ACTN</name>
<evidence type="ECO:0000256" key="2">
    <source>
        <dbReference type="ARBA" id="ARBA00012727"/>
    </source>
</evidence>
<comment type="caution">
    <text evidence="6">The sequence shown here is derived from an EMBL/GenBank/DDBJ whole genome shotgun (WGS) entry which is preliminary data.</text>
</comment>
<dbReference type="CDD" id="cd07906">
    <property type="entry name" value="Adenylation_DNA_ligase_LigD_LigC"/>
    <property type="match status" value="1"/>
</dbReference>
<dbReference type="EC" id="6.5.1.1" evidence="2"/>
<dbReference type="GO" id="GO:0016874">
    <property type="term" value="F:ligase activity"/>
    <property type="evidence" value="ECO:0007669"/>
    <property type="project" value="UniProtKB-KW"/>
</dbReference>
<dbReference type="SUPFAM" id="SSF50249">
    <property type="entry name" value="Nucleic acid-binding proteins"/>
    <property type="match status" value="1"/>
</dbReference>
<evidence type="ECO:0000256" key="1">
    <source>
        <dbReference type="ARBA" id="ARBA00007572"/>
    </source>
</evidence>
<accession>A0ABU2LMS2</accession>
<dbReference type="Pfam" id="PF01068">
    <property type="entry name" value="DNA_ligase_A_M"/>
    <property type="match status" value="1"/>
</dbReference>
<dbReference type="PANTHER" id="PTHR45674">
    <property type="entry name" value="DNA LIGASE 1/3 FAMILY MEMBER"/>
    <property type="match status" value="1"/>
</dbReference>
<dbReference type="InterPro" id="IPR012310">
    <property type="entry name" value="DNA_ligase_ATP-dep_cent"/>
</dbReference>
<organism evidence="6 7">
    <name type="scientific">Streptomyces millisiae</name>
    <dbReference type="NCBI Taxonomy" id="3075542"/>
    <lineage>
        <taxon>Bacteria</taxon>
        <taxon>Bacillati</taxon>
        <taxon>Actinomycetota</taxon>
        <taxon>Actinomycetes</taxon>
        <taxon>Kitasatosporales</taxon>
        <taxon>Streptomycetaceae</taxon>
        <taxon>Streptomyces</taxon>
    </lineage>
</organism>
<sequence length="342" mass="37348">MERERSPLAGVPDAVEPILAVDGEPPTGPWGYEFKWDGYRCCLCAGPAGRTRLTSRNGHDLGATYPELAGVVPEALGARGGLVLDGEIVALDEAGRPDFGLLQRRHQRRPAAGLLARVPVTYFAFDVLRVDGRPLLDEPYRVRRERLADLGLDTAPGIAVPPHYTGEEIEPARLVDVAREHGLEGVIAKRLDSRYLPGRRSRLWVKKALFTAREVVLGGWQPGEGRRGGTIGSLLLGAHDATGALRYLGRVGTGFSEAVLADLGTRLAPLARATSPFDEPVPRPHARRAHWVEPRLVGEVAHRTWTADGRLRHPVWRGLRPDREPAEVTLPARPGEDREASA</sequence>
<dbReference type="EMBL" id="JAVREM010000009">
    <property type="protein sequence ID" value="MDT0318884.1"/>
    <property type="molecule type" value="Genomic_DNA"/>
</dbReference>
<dbReference type="Gene3D" id="3.30.1490.70">
    <property type="match status" value="1"/>
</dbReference>
<dbReference type="InterPro" id="IPR014146">
    <property type="entry name" value="LigD_ligase_dom"/>
</dbReference>
<reference evidence="7" key="1">
    <citation type="submission" date="2023-07" db="EMBL/GenBank/DDBJ databases">
        <title>30 novel species of actinomycetes from the DSMZ collection.</title>
        <authorList>
            <person name="Nouioui I."/>
        </authorList>
    </citation>
    <scope>NUCLEOTIDE SEQUENCE [LARGE SCALE GENOMIC DNA]</scope>
    <source>
        <strain evidence="7">DSM 44918</strain>
    </source>
</reference>
<dbReference type="PROSITE" id="PS50160">
    <property type="entry name" value="DNA_LIGASE_A3"/>
    <property type="match status" value="1"/>
</dbReference>
<evidence type="ECO:0000313" key="6">
    <source>
        <dbReference type="EMBL" id="MDT0318884.1"/>
    </source>
</evidence>
<dbReference type="CDD" id="cd07971">
    <property type="entry name" value="OBF_DNA_ligase_LigD"/>
    <property type="match status" value="1"/>
</dbReference>
<dbReference type="Proteomes" id="UP001183420">
    <property type="component" value="Unassembled WGS sequence"/>
</dbReference>
<evidence type="ECO:0000313" key="7">
    <source>
        <dbReference type="Proteomes" id="UP001183420"/>
    </source>
</evidence>
<protein>
    <recommendedName>
        <fullName evidence="2">DNA ligase (ATP)</fullName>
        <ecNumber evidence="2">6.5.1.1</ecNumber>
    </recommendedName>
</protein>
<dbReference type="SUPFAM" id="SSF56091">
    <property type="entry name" value="DNA ligase/mRNA capping enzyme, catalytic domain"/>
    <property type="match status" value="1"/>
</dbReference>
<gene>
    <name evidence="6" type="primary">ligD</name>
    <name evidence="6" type="ORF">RNC47_11105</name>
</gene>
<keyword evidence="7" id="KW-1185">Reference proteome</keyword>
<keyword evidence="3 6" id="KW-0436">Ligase</keyword>
<dbReference type="PANTHER" id="PTHR45674:SF4">
    <property type="entry name" value="DNA LIGASE 1"/>
    <property type="match status" value="1"/>
</dbReference>
<comment type="similarity">
    <text evidence="1">Belongs to the ATP-dependent DNA ligase family.</text>
</comment>